<dbReference type="PIRSF" id="PIRSF002741">
    <property type="entry name" value="MppA"/>
    <property type="match status" value="1"/>
</dbReference>
<dbReference type="GO" id="GO:1904680">
    <property type="term" value="F:peptide transmembrane transporter activity"/>
    <property type="evidence" value="ECO:0007669"/>
    <property type="project" value="TreeGrafter"/>
</dbReference>
<dbReference type="PANTHER" id="PTHR30290">
    <property type="entry name" value="PERIPLASMIC BINDING COMPONENT OF ABC TRANSPORTER"/>
    <property type="match status" value="1"/>
</dbReference>
<dbReference type="InterPro" id="IPR030678">
    <property type="entry name" value="Peptide/Ni-bd"/>
</dbReference>
<dbReference type="GO" id="GO:0043190">
    <property type="term" value="C:ATP-binding cassette (ABC) transporter complex"/>
    <property type="evidence" value="ECO:0007669"/>
    <property type="project" value="InterPro"/>
</dbReference>
<feature type="domain" description="Solute-binding protein family 5" evidence="2">
    <location>
        <begin position="84"/>
        <end position="467"/>
    </location>
</feature>
<evidence type="ECO:0000313" key="3">
    <source>
        <dbReference type="EMBL" id="XDS47529.1"/>
    </source>
</evidence>
<dbReference type="EMBL" id="CP129675">
    <property type="protein sequence ID" value="XDS47529.1"/>
    <property type="molecule type" value="Genomic_DNA"/>
</dbReference>
<evidence type="ECO:0000259" key="2">
    <source>
        <dbReference type="Pfam" id="PF00496"/>
    </source>
</evidence>
<evidence type="ECO:0000313" key="4">
    <source>
        <dbReference type="EMBL" id="XDS49622.1"/>
    </source>
</evidence>
<dbReference type="GO" id="GO:0015833">
    <property type="term" value="P:peptide transport"/>
    <property type="evidence" value="ECO:0007669"/>
    <property type="project" value="TreeGrafter"/>
</dbReference>
<name>A0AB39UF40_9BIFI</name>
<accession>A0AB39UF40</accession>
<feature type="chain" id="PRO_5044175357" evidence="1">
    <location>
        <begin position="19"/>
        <end position="549"/>
    </location>
</feature>
<dbReference type="Gene3D" id="3.90.76.10">
    <property type="entry name" value="Dipeptide-binding Protein, Domain 1"/>
    <property type="match status" value="1"/>
</dbReference>
<feature type="signal peptide" evidence="1">
    <location>
        <begin position="1"/>
        <end position="18"/>
    </location>
</feature>
<dbReference type="Gene3D" id="3.10.105.10">
    <property type="entry name" value="Dipeptide-binding Protein, Domain 3"/>
    <property type="match status" value="1"/>
</dbReference>
<organism evidence="3">
    <name type="scientific">Bifidobacterium fermentum</name>
    <dbReference type="NCBI Taxonomy" id="3059035"/>
    <lineage>
        <taxon>Bacteria</taxon>
        <taxon>Bacillati</taxon>
        <taxon>Actinomycetota</taxon>
        <taxon>Actinomycetes</taxon>
        <taxon>Bifidobacteriales</taxon>
        <taxon>Bifidobacteriaceae</taxon>
        <taxon>Bifidobacterium</taxon>
    </lineage>
</organism>
<gene>
    <name evidence="4" type="ORF">QN216_05105</name>
    <name evidence="3" type="ORF">QN217_05340</name>
</gene>
<reference evidence="3" key="1">
    <citation type="submission" date="2023-07" db="EMBL/GenBank/DDBJ databases">
        <title>Bifidobacterium aquikefiriaerophilum sp. nov. and Bifidobacterium eccum sp. nov., isolated from water kefir.</title>
        <authorList>
            <person name="Breselge S."/>
            <person name="Bellassi P."/>
            <person name="Barcenilla C."/>
            <person name="Alvarez-Ordonez A."/>
            <person name="Morelli L."/>
            <person name="Cotter P.D."/>
        </authorList>
    </citation>
    <scope>NUCLEOTIDE SEQUENCE</scope>
    <source>
        <strain evidence="4">WK013_4_14</strain>
        <strain evidence="3">WK048_4_13</strain>
    </source>
</reference>
<keyword evidence="1" id="KW-0732">Signal</keyword>
<protein>
    <submittedName>
        <fullName evidence="3">ABC transporter substrate-binding protein</fullName>
    </submittedName>
</protein>
<dbReference type="Pfam" id="PF00496">
    <property type="entry name" value="SBP_bac_5"/>
    <property type="match status" value="1"/>
</dbReference>
<evidence type="ECO:0000256" key="1">
    <source>
        <dbReference type="SAM" id="SignalP"/>
    </source>
</evidence>
<dbReference type="AlphaFoldDB" id="A0AB39UF40"/>
<dbReference type="CDD" id="cd00995">
    <property type="entry name" value="PBP2_NikA_DppA_OppA_like"/>
    <property type="match status" value="1"/>
</dbReference>
<dbReference type="InterPro" id="IPR039424">
    <property type="entry name" value="SBP_5"/>
</dbReference>
<sequence>MKKFSRLSYVAAAGSALALLLSGCGGSSNSSSSSSAASTDQVMNVYGCEPQNPLIPSNTNEVCGGNPIDLMFAKLVTFDTKGNVKNEVAKSITANADKTVYTIVLKSGWKFTDGTPVTSESFTKAWSYAADATNAQVSASFFSNIKGYDELQAKGTASDAQLSGLKVNSDTEFTVTLNAASSVFPTMVGYTAYAPLPTSFYKDPKAFGEKPVGNGPYKFKSWTHNQSIDLVKNDDYKGIQPAKNGGIDFKVYTDTDAAYADVQGGNLDVLETIPSTDTQTFQTDNTVQAYNKAGSVFQSFTFPSTLAHFKLDKEGRLRRAAVSMSIDRKTIVNKVLGGIGTPAVDYTSPVTPGYSDSLTGKDVLSYNPTEAKKLWKEANAISPWSSSDKLTFAYNSDGGAKPVYDAIANSVKNTLGIDAETNPYATFSAFRQAISERKVTSAFRTGWQADYPSAEDYLTPLYSSAAADGNGSNDGDYKNPAFDALLSKADQASSTSEANGYYQKAEELLLKDLPAVPLYYSNAAGVAAKGVKGFVLNWKNVPVYQNLTK</sequence>
<dbReference type="InterPro" id="IPR000914">
    <property type="entry name" value="SBP_5_dom"/>
</dbReference>
<dbReference type="SUPFAM" id="SSF53850">
    <property type="entry name" value="Periplasmic binding protein-like II"/>
    <property type="match status" value="1"/>
</dbReference>
<dbReference type="PANTHER" id="PTHR30290:SF83">
    <property type="entry name" value="ABC TRANSPORTER SUBSTRATE-BINDING PROTEIN"/>
    <property type="match status" value="1"/>
</dbReference>
<dbReference type="PROSITE" id="PS51257">
    <property type="entry name" value="PROKAR_LIPOPROTEIN"/>
    <property type="match status" value="1"/>
</dbReference>
<dbReference type="GO" id="GO:0042597">
    <property type="term" value="C:periplasmic space"/>
    <property type="evidence" value="ECO:0007669"/>
    <property type="project" value="UniProtKB-ARBA"/>
</dbReference>
<dbReference type="EMBL" id="CP129682">
    <property type="protein sequence ID" value="XDS49622.1"/>
    <property type="molecule type" value="Genomic_DNA"/>
</dbReference>
<dbReference type="Gene3D" id="3.40.190.10">
    <property type="entry name" value="Periplasmic binding protein-like II"/>
    <property type="match status" value="1"/>
</dbReference>
<proteinExistence type="predicted"/>
<dbReference type="RefSeq" id="WP_369342877.1">
    <property type="nucleotide sequence ID" value="NZ_CP129675.1"/>
</dbReference>